<evidence type="ECO:0000256" key="12">
    <source>
        <dbReference type="ARBA" id="ARBA00022824"/>
    </source>
</evidence>
<keyword evidence="7" id="KW-0121">Carboxypeptidase</keyword>
<evidence type="ECO:0000313" key="23">
    <source>
        <dbReference type="Proteomes" id="UP000886758"/>
    </source>
</evidence>
<gene>
    <name evidence="22" type="ORF">IAD46_05630</name>
</gene>
<dbReference type="GO" id="GO:0070573">
    <property type="term" value="F:metallodipeptidase activity"/>
    <property type="evidence" value="ECO:0007669"/>
    <property type="project" value="InterPro"/>
</dbReference>
<evidence type="ECO:0000256" key="4">
    <source>
        <dbReference type="ARBA" id="ARBA00004613"/>
    </source>
</evidence>
<protein>
    <recommendedName>
        <fullName evidence="5">Carboxypeptidase Q</fullName>
    </recommendedName>
    <alternativeName>
        <fullName evidence="20">Plasma glutamate carboxypeptidase</fullName>
    </alternativeName>
</protein>
<keyword evidence="13" id="KW-0862">Zinc</keyword>
<comment type="subunit">
    <text evidence="19">Homodimer. The monomeric form is inactive while the homodimer is active.</text>
</comment>
<evidence type="ECO:0000256" key="17">
    <source>
        <dbReference type="ARBA" id="ARBA00023180"/>
    </source>
</evidence>
<dbReference type="GO" id="GO:0005576">
    <property type="term" value="C:extracellular region"/>
    <property type="evidence" value="ECO:0007669"/>
    <property type="project" value="UniProtKB-SubCell"/>
</dbReference>
<evidence type="ECO:0000256" key="2">
    <source>
        <dbReference type="ARBA" id="ARBA00004371"/>
    </source>
</evidence>
<evidence type="ECO:0000259" key="21">
    <source>
        <dbReference type="Pfam" id="PF04389"/>
    </source>
</evidence>
<dbReference type="GO" id="GO:0005764">
    <property type="term" value="C:lysosome"/>
    <property type="evidence" value="ECO:0007669"/>
    <property type="project" value="UniProtKB-SubCell"/>
</dbReference>
<dbReference type="Pfam" id="PF04389">
    <property type="entry name" value="Peptidase_M28"/>
    <property type="match status" value="1"/>
</dbReference>
<evidence type="ECO:0000256" key="13">
    <source>
        <dbReference type="ARBA" id="ARBA00022833"/>
    </source>
</evidence>
<dbReference type="GO" id="GO:0004180">
    <property type="term" value="F:carboxypeptidase activity"/>
    <property type="evidence" value="ECO:0007669"/>
    <property type="project" value="UniProtKB-KW"/>
</dbReference>
<comment type="subcellular location">
    <subcellularLocation>
        <location evidence="1">Endoplasmic reticulum</location>
    </subcellularLocation>
    <subcellularLocation>
        <location evidence="3">Golgi apparatus</location>
    </subcellularLocation>
    <subcellularLocation>
        <location evidence="2">Lysosome</location>
    </subcellularLocation>
    <subcellularLocation>
        <location evidence="4">Secreted</location>
    </subcellularLocation>
</comment>
<feature type="domain" description="Peptidase M28" evidence="21">
    <location>
        <begin position="194"/>
        <end position="371"/>
    </location>
</feature>
<evidence type="ECO:0000256" key="14">
    <source>
        <dbReference type="ARBA" id="ARBA00023034"/>
    </source>
</evidence>
<evidence type="ECO:0000256" key="5">
    <source>
        <dbReference type="ARBA" id="ARBA00014116"/>
    </source>
</evidence>
<accession>A0A9D1KJC9</accession>
<dbReference type="InterPro" id="IPR007484">
    <property type="entry name" value="Peptidase_M28"/>
</dbReference>
<evidence type="ECO:0000256" key="3">
    <source>
        <dbReference type="ARBA" id="ARBA00004555"/>
    </source>
</evidence>
<evidence type="ECO:0000256" key="8">
    <source>
        <dbReference type="ARBA" id="ARBA00022670"/>
    </source>
</evidence>
<keyword evidence="15" id="KW-0482">Metalloprotease</keyword>
<organism evidence="22 23">
    <name type="scientific">Candidatus Pelethenecus faecipullorum</name>
    <dbReference type="NCBI Taxonomy" id="2840900"/>
    <lineage>
        <taxon>Bacteria</taxon>
        <taxon>Bacillati</taxon>
        <taxon>Mycoplasmatota</taxon>
        <taxon>Mollicutes</taxon>
        <taxon>Candidatus Pelethenecus</taxon>
    </lineage>
</organism>
<comment type="caution">
    <text evidence="22">The sequence shown here is derived from an EMBL/GenBank/DDBJ whole genome shotgun (WGS) entry which is preliminary data.</text>
</comment>
<keyword evidence="17" id="KW-0325">Glycoprotein</keyword>
<evidence type="ECO:0000256" key="6">
    <source>
        <dbReference type="ARBA" id="ARBA00022525"/>
    </source>
</evidence>
<evidence type="ECO:0000256" key="11">
    <source>
        <dbReference type="ARBA" id="ARBA00022801"/>
    </source>
</evidence>
<dbReference type="Gene3D" id="3.50.30.30">
    <property type="match status" value="1"/>
</dbReference>
<keyword evidence="8" id="KW-0645">Protease</keyword>
<dbReference type="GO" id="GO:0046872">
    <property type="term" value="F:metal ion binding"/>
    <property type="evidence" value="ECO:0007669"/>
    <property type="project" value="UniProtKB-KW"/>
</dbReference>
<evidence type="ECO:0000256" key="1">
    <source>
        <dbReference type="ARBA" id="ARBA00004240"/>
    </source>
</evidence>
<keyword evidence="14" id="KW-0333">Golgi apparatus</keyword>
<reference evidence="22" key="2">
    <citation type="journal article" date="2021" name="PeerJ">
        <title>Extensive microbial diversity within the chicken gut microbiome revealed by metagenomics and culture.</title>
        <authorList>
            <person name="Gilroy R."/>
            <person name="Ravi A."/>
            <person name="Getino M."/>
            <person name="Pursley I."/>
            <person name="Horton D.L."/>
            <person name="Alikhan N.F."/>
            <person name="Baker D."/>
            <person name="Gharbi K."/>
            <person name="Hall N."/>
            <person name="Watson M."/>
            <person name="Adriaenssens E.M."/>
            <person name="Foster-Nyarko E."/>
            <person name="Jarju S."/>
            <person name="Secka A."/>
            <person name="Antonio M."/>
            <person name="Oren A."/>
            <person name="Chaudhuri R.R."/>
            <person name="La Ragione R."/>
            <person name="Hildebrand F."/>
            <person name="Pallen M.J."/>
        </authorList>
    </citation>
    <scope>NUCLEOTIDE SEQUENCE</scope>
    <source>
        <strain evidence="22">ChiW17-6978</strain>
    </source>
</reference>
<dbReference type="PANTHER" id="PTHR12053:SF3">
    <property type="entry name" value="CARBOXYPEPTIDASE Q"/>
    <property type="match status" value="1"/>
</dbReference>
<dbReference type="EMBL" id="DVLF01000177">
    <property type="protein sequence ID" value="HIT50491.1"/>
    <property type="molecule type" value="Genomic_DNA"/>
</dbReference>
<dbReference type="GO" id="GO:0006508">
    <property type="term" value="P:proteolysis"/>
    <property type="evidence" value="ECO:0007669"/>
    <property type="project" value="UniProtKB-KW"/>
</dbReference>
<keyword evidence="12" id="KW-0256">Endoplasmic reticulum</keyword>
<reference evidence="22" key="1">
    <citation type="submission" date="2020-10" db="EMBL/GenBank/DDBJ databases">
        <authorList>
            <person name="Gilroy R."/>
        </authorList>
    </citation>
    <scope>NUCLEOTIDE SEQUENCE</scope>
    <source>
        <strain evidence="22">ChiW17-6978</strain>
    </source>
</reference>
<evidence type="ECO:0000256" key="9">
    <source>
        <dbReference type="ARBA" id="ARBA00022723"/>
    </source>
</evidence>
<evidence type="ECO:0000256" key="15">
    <source>
        <dbReference type="ARBA" id="ARBA00023049"/>
    </source>
</evidence>
<keyword evidence="6" id="KW-0964">Secreted</keyword>
<dbReference type="AlphaFoldDB" id="A0A9D1KJC9"/>
<name>A0A9D1KJC9_9MOLU</name>
<keyword evidence="18" id="KW-0458">Lysosome</keyword>
<evidence type="ECO:0000256" key="10">
    <source>
        <dbReference type="ARBA" id="ARBA00022729"/>
    </source>
</evidence>
<dbReference type="PANTHER" id="PTHR12053">
    <property type="entry name" value="PROTEASE FAMILY M28 PLASMA GLUTAMATE CARBOXYPEPTIDASE-RELATED"/>
    <property type="match status" value="1"/>
</dbReference>
<evidence type="ECO:0000313" key="22">
    <source>
        <dbReference type="EMBL" id="HIT50491.1"/>
    </source>
</evidence>
<evidence type="ECO:0000256" key="20">
    <source>
        <dbReference type="ARBA" id="ARBA00033328"/>
    </source>
</evidence>
<sequence length="411" mass="46510">MDKKSFEFLNKICFERTGGSENELKVANLLMAECRKYQVEAHLEEFEINAYDIKKVQLETLDDQYEVRGVGMSGSTPIEGIVGDLWVYESDEQLEQQRNLEGKIVLIAGKMRYPLYQKLCEKKAIGFIISSGSLYDLKEETDLEEVMLRKRHYQYGKIPGVCLRMKDTQRLIASNAKEVKLTLLQEEYKARSHNVVATIPGQSKETIAFTAHYDSVRFSSGAYDNATGTTTLLELLSHYASTHPKRTLKFIWCGSEEMGLLGSKAYIQAHSDELQDYVFAINVDMTGVVIGKDIACCTASSSLVHYIQYLGREKGFAIEAKQGVYSSDSTPFADSGIPAVSFARIAPKGGAEIHSRKDVLQFLDQANYYRTCDFIGCFADRLIESVYFPVERTIPEEMKKELNVYYGRKEE</sequence>
<keyword evidence="10" id="KW-0732">Signal</keyword>
<dbReference type="Proteomes" id="UP000886758">
    <property type="component" value="Unassembled WGS sequence"/>
</dbReference>
<keyword evidence="16" id="KW-0865">Zymogen</keyword>
<evidence type="ECO:0000256" key="18">
    <source>
        <dbReference type="ARBA" id="ARBA00023228"/>
    </source>
</evidence>
<keyword evidence="11" id="KW-0378">Hydrolase</keyword>
<keyword evidence="9" id="KW-0479">Metal-binding</keyword>
<evidence type="ECO:0000256" key="19">
    <source>
        <dbReference type="ARBA" id="ARBA00025833"/>
    </source>
</evidence>
<evidence type="ECO:0000256" key="16">
    <source>
        <dbReference type="ARBA" id="ARBA00023145"/>
    </source>
</evidence>
<dbReference type="SUPFAM" id="SSF53187">
    <property type="entry name" value="Zn-dependent exopeptidases"/>
    <property type="match status" value="1"/>
</dbReference>
<proteinExistence type="predicted"/>
<dbReference type="Gene3D" id="3.40.630.10">
    <property type="entry name" value="Zn peptidases"/>
    <property type="match status" value="1"/>
</dbReference>
<dbReference type="InterPro" id="IPR039866">
    <property type="entry name" value="CPQ"/>
</dbReference>
<evidence type="ECO:0000256" key="7">
    <source>
        <dbReference type="ARBA" id="ARBA00022645"/>
    </source>
</evidence>